<evidence type="ECO:0000313" key="2">
    <source>
        <dbReference type="Proteomes" id="UP000005392"/>
    </source>
</evidence>
<evidence type="ECO:0008006" key="3">
    <source>
        <dbReference type="Google" id="ProtNLM"/>
    </source>
</evidence>
<sequence length="106" mass="12792">MGGYRMKKIILMFTILLLVVSCGKKEPDYPIYTRDEKKLMYKEARDNENQEKLKEIEDLMYKLEIEGKKGDKTAYEEFYEWDEVVKLYIAPPKKYKKPDLLNGRKW</sequence>
<dbReference type="PATRIC" id="fig|997347.4.peg.1162"/>
<dbReference type="PROSITE" id="PS51257">
    <property type="entry name" value="PROKAR_LIPOPROTEIN"/>
    <property type="match status" value="1"/>
</dbReference>
<dbReference type="EMBL" id="AFQD01000202">
    <property type="protein sequence ID" value="EGQ79726.1"/>
    <property type="molecule type" value="Genomic_DNA"/>
</dbReference>
<dbReference type="HOGENOM" id="CLU_179922_0_0_0"/>
<keyword evidence="2" id="KW-1185">Reference proteome</keyword>
<evidence type="ECO:0000313" key="1">
    <source>
        <dbReference type="EMBL" id="EGQ79726.1"/>
    </source>
</evidence>
<dbReference type="Proteomes" id="UP000005392">
    <property type="component" value="Unassembled WGS sequence"/>
</dbReference>
<dbReference type="AlphaFoldDB" id="F9EMU3"/>
<name>F9EMU3_9FUSO</name>
<proteinExistence type="predicted"/>
<gene>
    <name evidence="1" type="ORF">HMPREF9094_1248</name>
</gene>
<reference evidence="1 2" key="1">
    <citation type="submission" date="2011-05" db="EMBL/GenBank/DDBJ databases">
        <authorList>
            <person name="Muzny D."/>
            <person name="Qin X."/>
            <person name="Deng J."/>
            <person name="Jiang H."/>
            <person name="Liu Y."/>
            <person name="Qu J."/>
            <person name="Song X.-Z."/>
            <person name="Zhang L."/>
            <person name="Thornton R."/>
            <person name="Coyle M."/>
            <person name="Francisco L."/>
            <person name="Jackson L."/>
            <person name="Javaid M."/>
            <person name="Korchina V."/>
            <person name="Kovar C."/>
            <person name="Mata R."/>
            <person name="Mathew T."/>
            <person name="Ngo R."/>
            <person name="Nguyen L."/>
            <person name="Nguyen N."/>
            <person name="Okwuonu G."/>
            <person name="Ongeri F."/>
            <person name="Pham C."/>
            <person name="Simmons D."/>
            <person name="Wilczek-Boney K."/>
            <person name="Hale W."/>
            <person name="Jakkamsetti A."/>
            <person name="Pham P."/>
            <person name="Ruth R."/>
            <person name="San Lucas F."/>
            <person name="Warren J."/>
            <person name="Zhang J."/>
            <person name="Zhao Z."/>
            <person name="Zhou C."/>
            <person name="Zhu D."/>
            <person name="Lee S."/>
            <person name="Bess C."/>
            <person name="Blankenburg K."/>
            <person name="Forbes L."/>
            <person name="Fu Q."/>
            <person name="Gubbala S."/>
            <person name="Hirani K."/>
            <person name="Jayaseelan J.C."/>
            <person name="Lara F."/>
            <person name="Munidasa M."/>
            <person name="Palculict T."/>
            <person name="Patil S."/>
            <person name="Pu L.-L."/>
            <person name="Saada N."/>
            <person name="Tang L."/>
            <person name="Weissenberger G."/>
            <person name="Zhu Y."/>
            <person name="Hemphill L."/>
            <person name="Shang Y."/>
            <person name="Youmans B."/>
            <person name="Ayvaz T."/>
            <person name="Ross M."/>
            <person name="Santibanez J."/>
            <person name="Aqrawi P."/>
            <person name="Gross S."/>
            <person name="Joshi V."/>
            <person name="Fowler G."/>
            <person name="Nazareth L."/>
            <person name="Reid J."/>
            <person name="Worley K."/>
            <person name="Petrosino J."/>
            <person name="Highlander S."/>
            <person name="Gibbs R."/>
        </authorList>
    </citation>
    <scope>NUCLEOTIDE SEQUENCE [LARGE SCALE GENOMIC DNA]</scope>
    <source>
        <strain evidence="1 2">ATCC 51191</strain>
    </source>
</reference>
<organism evidence="1 2">
    <name type="scientific">Fusobacterium animalis ATCC 51191</name>
    <dbReference type="NCBI Taxonomy" id="997347"/>
    <lineage>
        <taxon>Bacteria</taxon>
        <taxon>Fusobacteriati</taxon>
        <taxon>Fusobacteriota</taxon>
        <taxon>Fusobacteriia</taxon>
        <taxon>Fusobacteriales</taxon>
        <taxon>Fusobacteriaceae</taxon>
        <taxon>Fusobacterium</taxon>
    </lineage>
</organism>
<comment type="caution">
    <text evidence="1">The sequence shown here is derived from an EMBL/GenBank/DDBJ whole genome shotgun (WGS) entry which is preliminary data.</text>
</comment>
<accession>F9EMU3</accession>
<protein>
    <recommendedName>
        <fullName evidence="3">Lipoprotein</fullName>
    </recommendedName>
</protein>